<evidence type="ECO:0000313" key="12">
    <source>
        <dbReference type="EMBL" id="CAB4943753.1"/>
    </source>
</evidence>
<dbReference type="Gene3D" id="3.20.20.70">
    <property type="entry name" value="Aldolase class I"/>
    <property type="match status" value="1"/>
</dbReference>
<evidence type="ECO:0000256" key="8">
    <source>
        <dbReference type="ARBA" id="ARBA00047334"/>
    </source>
</evidence>
<dbReference type="InterPro" id="IPR022998">
    <property type="entry name" value="ThiamineP_synth_TenI"/>
</dbReference>
<evidence type="ECO:0000256" key="4">
    <source>
        <dbReference type="ARBA" id="ARBA00022679"/>
    </source>
</evidence>
<comment type="catalytic activity">
    <reaction evidence="10">
        <text>2-[(2R,5Z)-2-carboxy-4-methylthiazol-5(2H)-ylidene]ethyl phosphate + 4-amino-2-methyl-5-(diphosphooxymethyl)pyrimidine + 2 H(+) = thiamine phosphate + CO2 + diphosphate</text>
        <dbReference type="Rhea" id="RHEA:47844"/>
        <dbReference type="ChEBI" id="CHEBI:15378"/>
        <dbReference type="ChEBI" id="CHEBI:16526"/>
        <dbReference type="ChEBI" id="CHEBI:33019"/>
        <dbReference type="ChEBI" id="CHEBI:37575"/>
        <dbReference type="ChEBI" id="CHEBI:57841"/>
        <dbReference type="ChEBI" id="CHEBI:62899"/>
        <dbReference type="EC" id="2.5.1.3"/>
    </reaction>
</comment>
<dbReference type="InterPro" id="IPR013785">
    <property type="entry name" value="Aldolase_TIM"/>
</dbReference>
<feature type="domain" description="Thiamine phosphate synthase/TenI" evidence="11">
    <location>
        <begin position="13"/>
        <end position="179"/>
    </location>
</feature>
<dbReference type="EC" id="2.5.1.3" evidence="3"/>
<gene>
    <name evidence="12" type="ORF">UFOPK3662_02093</name>
</gene>
<comment type="cofactor">
    <cofactor evidence="1">
        <name>Mg(2+)</name>
        <dbReference type="ChEBI" id="CHEBI:18420"/>
    </cofactor>
</comment>
<dbReference type="SUPFAM" id="SSF51391">
    <property type="entry name" value="Thiamin phosphate synthase"/>
    <property type="match status" value="1"/>
</dbReference>
<accession>A0A6J7JL55</accession>
<dbReference type="EMBL" id="CAFBMW010000016">
    <property type="protein sequence ID" value="CAB4943753.1"/>
    <property type="molecule type" value="Genomic_DNA"/>
</dbReference>
<evidence type="ECO:0000256" key="7">
    <source>
        <dbReference type="ARBA" id="ARBA00022977"/>
    </source>
</evidence>
<dbReference type="HAMAP" id="MF_00097">
    <property type="entry name" value="TMP_synthase"/>
    <property type="match status" value="1"/>
</dbReference>
<dbReference type="GO" id="GO:0009229">
    <property type="term" value="P:thiamine diphosphate biosynthetic process"/>
    <property type="evidence" value="ECO:0007669"/>
    <property type="project" value="UniProtKB-UniPathway"/>
</dbReference>
<dbReference type="InterPro" id="IPR036206">
    <property type="entry name" value="ThiamineP_synth_sf"/>
</dbReference>
<dbReference type="AlphaFoldDB" id="A0A6J7JL55"/>
<organism evidence="12">
    <name type="scientific">freshwater metagenome</name>
    <dbReference type="NCBI Taxonomy" id="449393"/>
    <lineage>
        <taxon>unclassified sequences</taxon>
        <taxon>metagenomes</taxon>
        <taxon>ecological metagenomes</taxon>
    </lineage>
</organism>
<dbReference type="GO" id="GO:0004789">
    <property type="term" value="F:thiamine-phosphate diphosphorylase activity"/>
    <property type="evidence" value="ECO:0007669"/>
    <property type="project" value="UniProtKB-EC"/>
</dbReference>
<comment type="catalytic activity">
    <reaction evidence="9">
        <text>2-(2-carboxy-4-methylthiazol-5-yl)ethyl phosphate + 4-amino-2-methyl-5-(diphosphooxymethyl)pyrimidine + 2 H(+) = thiamine phosphate + CO2 + diphosphate</text>
        <dbReference type="Rhea" id="RHEA:47848"/>
        <dbReference type="ChEBI" id="CHEBI:15378"/>
        <dbReference type="ChEBI" id="CHEBI:16526"/>
        <dbReference type="ChEBI" id="CHEBI:33019"/>
        <dbReference type="ChEBI" id="CHEBI:37575"/>
        <dbReference type="ChEBI" id="CHEBI:57841"/>
        <dbReference type="ChEBI" id="CHEBI:62890"/>
        <dbReference type="EC" id="2.5.1.3"/>
    </reaction>
</comment>
<evidence type="ECO:0000256" key="10">
    <source>
        <dbReference type="ARBA" id="ARBA00047883"/>
    </source>
</evidence>
<keyword evidence="5" id="KW-0479">Metal-binding</keyword>
<dbReference type="GO" id="GO:0009228">
    <property type="term" value="P:thiamine biosynthetic process"/>
    <property type="evidence" value="ECO:0007669"/>
    <property type="project" value="UniProtKB-KW"/>
</dbReference>
<evidence type="ECO:0000256" key="3">
    <source>
        <dbReference type="ARBA" id="ARBA00012830"/>
    </source>
</evidence>
<dbReference type="CDD" id="cd00564">
    <property type="entry name" value="TMP_TenI"/>
    <property type="match status" value="1"/>
</dbReference>
<dbReference type="Pfam" id="PF02581">
    <property type="entry name" value="TMP-TENI"/>
    <property type="match status" value="1"/>
</dbReference>
<evidence type="ECO:0000256" key="9">
    <source>
        <dbReference type="ARBA" id="ARBA00047851"/>
    </source>
</evidence>
<dbReference type="UniPathway" id="UPA00060">
    <property type="reaction ID" value="UER00141"/>
</dbReference>
<comment type="pathway">
    <text evidence="2">Cofactor biosynthesis; thiamine diphosphate biosynthesis; thiamine phosphate from 4-amino-2-methyl-5-diphosphomethylpyrimidine and 4-methyl-5-(2-phosphoethyl)-thiazole: step 1/1.</text>
</comment>
<evidence type="ECO:0000256" key="1">
    <source>
        <dbReference type="ARBA" id="ARBA00001946"/>
    </source>
</evidence>
<proteinExistence type="inferred from homology"/>
<dbReference type="InterPro" id="IPR034291">
    <property type="entry name" value="TMP_synthase"/>
</dbReference>
<dbReference type="PANTHER" id="PTHR20857:SF15">
    <property type="entry name" value="THIAMINE-PHOSPHATE SYNTHASE"/>
    <property type="match status" value="1"/>
</dbReference>
<comment type="catalytic activity">
    <reaction evidence="8">
        <text>4-methyl-5-(2-phosphooxyethyl)-thiazole + 4-amino-2-methyl-5-(diphosphooxymethyl)pyrimidine + H(+) = thiamine phosphate + diphosphate</text>
        <dbReference type="Rhea" id="RHEA:22328"/>
        <dbReference type="ChEBI" id="CHEBI:15378"/>
        <dbReference type="ChEBI" id="CHEBI:33019"/>
        <dbReference type="ChEBI" id="CHEBI:37575"/>
        <dbReference type="ChEBI" id="CHEBI:57841"/>
        <dbReference type="ChEBI" id="CHEBI:58296"/>
        <dbReference type="EC" id="2.5.1.3"/>
    </reaction>
</comment>
<evidence type="ECO:0000256" key="2">
    <source>
        <dbReference type="ARBA" id="ARBA00005165"/>
    </source>
</evidence>
<dbReference type="PANTHER" id="PTHR20857">
    <property type="entry name" value="THIAMINE-PHOSPHATE PYROPHOSPHORYLASE"/>
    <property type="match status" value="1"/>
</dbReference>
<name>A0A6J7JL55_9ZZZZ</name>
<evidence type="ECO:0000256" key="6">
    <source>
        <dbReference type="ARBA" id="ARBA00022842"/>
    </source>
</evidence>
<dbReference type="GO" id="GO:0005737">
    <property type="term" value="C:cytoplasm"/>
    <property type="evidence" value="ECO:0007669"/>
    <property type="project" value="TreeGrafter"/>
</dbReference>
<sequence>MSLPRIFSLVSSTDDLSLLADLALAGIDGFQVRDKAATTRELVELTRVVLAAVRPLGATVVVDDRLDVALATGADGVHLGEHDLPVELAATVAPHLLLGATCRDREAVERAAAAGASYAGFGPVHDTASKTDLPPALGTSALTDACGVLPLVAIGGIGPGRVRPALDAGAHGVAVLGAIWRDPDPLAAAKELVRELG</sequence>
<keyword evidence="6" id="KW-0460">Magnesium</keyword>
<reference evidence="12" key="1">
    <citation type="submission" date="2020-05" db="EMBL/GenBank/DDBJ databases">
        <authorList>
            <person name="Chiriac C."/>
            <person name="Salcher M."/>
            <person name="Ghai R."/>
            <person name="Kavagutti S V."/>
        </authorList>
    </citation>
    <scope>NUCLEOTIDE SEQUENCE</scope>
</reference>
<evidence type="ECO:0000256" key="5">
    <source>
        <dbReference type="ARBA" id="ARBA00022723"/>
    </source>
</evidence>
<keyword evidence="4" id="KW-0808">Transferase</keyword>
<evidence type="ECO:0000259" key="11">
    <source>
        <dbReference type="Pfam" id="PF02581"/>
    </source>
</evidence>
<dbReference type="GO" id="GO:0046872">
    <property type="term" value="F:metal ion binding"/>
    <property type="evidence" value="ECO:0007669"/>
    <property type="project" value="UniProtKB-KW"/>
</dbReference>
<protein>
    <recommendedName>
        <fullName evidence="3">thiamine phosphate synthase</fullName>
        <ecNumber evidence="3">2.5.1.3</ecNumber>
    </recommendedName>
</protein>
<keyword evidence="7" id="KW-0784">Thiamine biosynthesis</keyword>